<proteinExistence type="predicted"/>
<accession>A0A0A9A9F5</accession>
<organism evidence="1">
    <name type="scientific">Arundo donax</name>
    <name type="common">Giant reed</name>
    <name type="synonym">Donax arundinaceus</name>
    <dbReference type="NCBI Taxonomy" id="35708"/>
    <lineage>
        <taxon>Eukaryota</taxon>
        <taxon>Viridiplantae</taxon>
        <taxon>Streptophyta</taxon>
        <taxon>Embryophyta</taxon>
        <taxon>Tracheophyta</taxon>
        <taxon>Spermatophyta</taxon>
        <taxon>Magnoliopsida</taxon>
        <taxon>Liliopsida</taxon>
        <taxon>Poales</taxon>
        <taxon>Poaceae</taxon>
        <taxon>PACMAD clade</taxon>
        <taxon>Arundinoideae</taxon>
        <taxon>Arundineae</taxon>
        <taxon>Arundo</taxon>
    </lineage>
</organism>
<name>A0A0A9A9F5_ARUDO</name>
<evidence type="ECO:0000313" key="1">
    <source>
        <dbReference type="EMBL" id="JAD43672.1"/>
    </source>
</evidence>
<sequence length="65" mass="7100">MDQVTKAASLPPVTKRQGKVTRQENLVSLLPVTTWQGRLISWLLEGAVKRHICLSSNPGATSCLN</sequence>
<protein>
    <submittedName>
        <fullName evidence="1">Uncharacterized protein</fullName>
    </submittedName>
</protein>
<reference evidence="1" key="2">
    <citation type="journal article" date="2015" name="Data Brief">
        <title>Shoot transcriptome of the giant reed, Arundo donax.</title>
        <authorList>
            <person name="Barrero R.A."/>
            <person name="Guerrero F.D."/>
            <person name="Moolhuijzen P."/>
            <person name="Goolsby J.A."/>
            <person name="Tidwell J."/>
            <person name="Bellgard S.E."/>
            <person name="Bellgard M.I."/>
        </authorList>
    </citation>
    <scope>NUCLEOTIDE SEQUENCE</scope>
    <source>
        <tissue evidence="1">Shoot tissue taken approximately 20 cm above the soil surface</tissue>
    </source>
</reference>
<reference evidence="1" key="1">
    <citation type="submission" date="2014-09" db="EMBL/GenBank/DDBJ databases">
        <authorList>
            <person name="Magalhaes I.L.F."/>
            <person name="Oliveira U."/>
            <person name="Santos F.R."/>
            <person name="Vidigal T.H.D.A."/>
            <person name="Brescovit A.D."/>
            <person name="Santos A.J."/>
        </authorList>
    </citation>
    <scope>NUCLEOTIDE SEQUENCE</scope>
    <source>
        <tissue evidence="1">Shoot tissue taken approximately 20 cm above the soil surface</tissue>
    </source>
</reference>
<dbReference type="AlphaFoldDB" id="A0A0A9A9F5"/>
<dbReference type="EMBL" id="GBRH01254223">
    <property type="protein sequence ID" value="JAD43672.1"/>
    <property type="molecule type" value="Transcribed_RNA"/>
</dbReference>